<dbReference type="InterPro" id="IPR014284">
    <property type="entry name" value="RNA_pol_sigma-70_dom"/>
</dbReference>
<reference evidence="7 10" key="3">
    <citation type="submission" date="2018-03" db="EMBL/GenBank/DDBJ databases">
        <title>Genomic Encyclopedia of Archaeal and Bacterial Type Strains, Phase II (KMG-II): from individual species to whole genera.</title>
        <authorList>
            <person name="Goeker M."/>
        </authorList>
    </citation>
    <scope>NUCLEOTIDE SEQUENCE [LARGE SCALE GENOMIC DNA]</scope>
    <source>
        <strain evidence="7 10">DSM 17797</strain>
    </source>
</reference>
<evidence type="ECO:0000256" key="1">
    <source>
        <dbReference type="ARBA" id="ARBA00010641"/>
    </source>
</evidence>
<dbReference type="InterPro" id="IPR013324">
    <property type="entry name" value="RNA_pol_sigma_r3/r4-like"/>
</dbReference>
<dbReference type="NCBIfam" id="TIGR02937">
    <property type="entry name" value="sigma70-ECF"/>
    <property type="match status" value="1"/>
</dbReference>
<dbReference type="Gene3D" id="1.10.1740.10">
    <property type="match status" value="1"/>
</dbReference>
<reference evidence="8" key="1">
    <citation type="submission" date="2016-11" db="EMBL/GenBank/DDBJ databases">
        <authorList>
            <person name="Jaros S."/>
            <person name="Januszkiewicz K."/>
            <person name="Wedrychowicz H."/>
        </authorList>
    </citation>
    <scope>NUCLEOTIDE SEQUENCE [LARGE SCALE GENOMIC DNA]</scope>
    <source>
        <strain evidence="8">DSM 19729</strain>
    </source>
</reference>
<dbReference type="Pfam" id="PF08281">
    <property type="entry name" value="Sigma70_r4_2"/>
    <property type="match status" value="1"/>
</dbReference>
<dbReference type="Pfam" id="PF04542">
    <property type="entry name" value="Sigma70_r2"/>
    <property type="match status" value="1"/>
</dbReference>
<dbReference type="EMBL" id="PVUB01000010">
    <property type="protein sequence ID" value="PRZ21018.1"/>
    <property type="molecule type" value="Genomic_DNA"/>
</dbReference>
<gene>
    <name evidence="7" type="ORF">BC624_11034</name>
    <name evidence="8" type="ORF">SAMN05443373_11233</name>
</gene>
<evidence type="ECO:0000256" key="2">
    <source>
        <dbReference type="ARBA" id="ARBA00023015"/>
    </source>
</evidence>
<dbReference type="InterPro" id="IPR007627">
    <property type="entry name" value="RNA_pol_sigma70_r2"/>
</dbReference>
<evidence type="ECO:0000313" key="7">
    <source>
        <dbReference type="EMBL" id="PRZ21018.1"/>
    </source>
</evidence>
<dbReference type="InterPro" id="IPR013325">
    <property type="entry name" value="RNA_pol_sigma_r2"/>
</dbReference>
<dbReference type="GO" id="GO:0006352">
    <property type="term" value="P:DNA-templated transcription initiation"/>
    <property type="evidence" value="ECO:0007669"/>
    <property type="project" value="InterPro"/>
</dbReference>
<protein>
    <submittedName>
        <fullName evidence="7">RNA polymerase sigma-70 factor (ECF subfamily)</fullName>
    </submittedName>
    <submittedName>
        <fullName evidence="8">RNA polymerase sigma-70 factor, ECF subfamily</fullName>
    </submittedName>
</protein>
<dbReference type="OrthoDB" id="1100095at2"/>
<dbReference type="GO" id="GO:0003677">
    <property type="term" value="F:DNA binding"/>
    <property type="evidence" value="ECO:0007669"/>
    <property type="project" value="InterPro"/>
</dbReference>
<dbReference type="STRING" id="280093.SAMN05443373_11233"/>
<dbReference type="SUPFAM" id="SSF88946">
    <property type="entry name" value="Sigma2 domain of RNA polymerase sigma factors"/>
    <property type="match status" value="1"/>
</dbReference>
<dbReference type="InterPro" id="IPR000792">
    <property type="entry name" value="Tscrpt_reg_LuxR_C"/>
</dbReference>
<evidence type="ECO:0000313" key="10">
    <source>
        <dbReference type="Proteomes" id="UP000237771"/>
    </source>
</evidence>
<evidence type="ECO:0000313" key="8">
    <source>
        <dbReference type="EMBL" id="SHH38941.1"/>
    </source>
</evidence>
<dbReference type="Proteomes" id="UP000237771">
    <property type="component" value="Unassembled WGS sequence"/>
</dbReference>
<evidence type="ECO:0000259" key="5">
    <source>
        <dbReference type="Pfam" id="PF04542"/>
    </source>
</evidence>
<feature type="domain" description="RNA polymerase sigma-70 region 2" evidence="5">
    <location>
        <begin position="20"/>
        <end position="84"/>
    </location>
</feature>
<dbReference type="InterPro" id="IPR036388">
    <property type="entry name" value="WH-like_DNA-bd_sf"/>
</dbReference>
<reference evidence="9" key="2">
    <citation type="submission" date="2016-11" db="EMBL/GenBank/DDBJ databases">
        <authorList>
            <person name="Varghese N."/>
            <person name="Submissions S."/>
        </authorList>
    </citation>
    <scope>NUCLEOTIDE SEQUENCE [LARGE SCALE GENOMIC DNA]</scope>
    <source>
        <strain evidence="9">DSM 19729</strain>
    </source>
</reference>
<comment type="similarity">
    <text evidence="1">Belongs to the sigma-70 factor family. ECF subfamily.</text>
</comment>
<accession>A0A1M5SKB8</accession>
<dbReference type="SUPFAM" id="SSF88659">
    <property type="entry name" value="Sigma3 and sigma4 domains of RNA polymerase sigma factors"/>
    <property type="match status" value="1"/>
</dbReference>
<dbReference type="GO" id="GO:0016987">
    <property type="term" value="F:sigma factor activity"/>
    <property type="evidence" value="ECO:0007669"/>
    <property type="project" value="UniProtKB-KW"/>
</dbReference>
<dbReference type="PANTHER" id="PTHR43133:SF46">
    <property type="entry name" value="RNA POLYMERASE SIGMA-70 FACTOR ECF SUBFAMILY"/>
    <property type="match status" value="1"/>
</dbReference>
<dbReference type="PANTHER" id="PTHR43133">
    <property type="entry name" value="RNA POLYMERASE ECF-TYPE SIGMA FACTO"/>
    <property type="match status" value="1"/>
</dbReference>
<evidence type="ECO:0000256" key="4">
    <source>
        <dbReference type="ARBA" id="ARBA00023163"/>
    </source>
</evidence>
<name>A0A1M5SKB8_9FLAO</name>
<keyword evidence="2" id="KW-0805">Transcription regulation</keyword>
<dbReference type="Proteomes" id="UP000184384">
    <property type="component" value="Unassembled WGS sequence"/>
</dbReference>
<keyword evidence="4" id="KW-0804">Transcription</keyword>
<keyword evidence="10" id="KW-1185">Reference proteome</keyword>
<evidence type="ECO:0000256" key="3">
    <source>
        <dbReference type="ARBA" id="ARBA00023082"/>
    </source>
</evidence>
<dbReference type="InterPro" id="IPR039425">
    <property type="entry name" value="RNA_pol_sigma-70-like"/>
</dbReference>
<keyword evidence="3" id="KW-0731">Sigma factor</keyword>
<evidence type="ECO:0000313" key="9">
    <source>
        <dbReference type="Proteomes" id="UP000184384"/>
    </source>
</evidence>
<dbReference type="AlphaFoldDB" id="A0A1M5SKB8"/>
<organism evidence="8 9">
    <name type="scientific">Flavobacterium granuli</name>
    <dbReference type="NCBI Taxonomy" id="280093"/>
    <lineage>
        <taxon>Bacteria</taxon>
        <taxon>Pseudomonadati</taxon>
        <taxon>Bacteroidota</taxon>
        <taxon>Flavobacteriia</taxon>
        <taxon>Flavobacteriales</taxon>
        <taxon>Flavobacteriaceae</taxon>
        <taxon>Flavobacterium</taxon>
    </lineage>
</organism>
<proteinExistence type="inferred from homology"/>
<dbReference type="Gene3D" id="1.10.10.10">
    <property type="entry name" value="Winged helix-like DNA-binding domain superfamily/Winged helix DNA-binding domain"/>
    <property type="match status" value="1"/>
</dbReference>
<dbReference type="EMBL" id="FQWO01000012">
    <property type="protein sequence ID" value="SHH38941.1"/>
    <property type="molecule type" value="Genomic_DNA"/>
</dbReference>
<dbReference type="RefSeq" id="WP_072945339.1">
    <property type="nucleotide sequence ID" value="NZ_FQWO01000012.1"/>
</dbReference>
<sequence length="185" mass="21925">MTIFNSNNSLLSESDLKSMFDLYYKSILLYANRFLPSKAECEDLIQDIFVDIWEKQLSFPDEISLKIYLYKSTRNKCYNVIKHKKVQDNYVDDALKSLDDDNLFLKQILEEEIVRQLHQAIEILPERKKEILKLSLRGIKNNEIAERLNIKLQTVKTLKSQSYKILRAQFKDIDSVLCLFINSWH</sequence>
<dbReference type="InterPro" id="IPR013249">
    <property type="entry name" value="RNA_pol_sigma70_r4_t2"/>
</dbReference>
<evidence type="ECO:0000259" key="6">
    <source>
        <dbReference type="Pfam" id="PF08281"/>
    </source>
</evidence>
<feature type="domain" description="RNA polymerase sigma factor 70 region 4 type 2" evidence="6">
    <location>
        <begin position="115"/>
        <end position="164"/>
    </location>
</feature>
<dbReference type="PRINTS" id="PR00038">
    <property type="entry name" value="HTHLUXR"/>
</dbReference>